<comment type="caution">
    <text evidence="1">The sequence shown here is derived from an EMBL/GenBank/DDBJ whole genome shotgun (WGS) entry which is preliminary data.</text>
</comment>
<protein>
    <submittedName>
        <fullName evidence="1">Uncharacterized protein</fullName>
    </submittedName>
</protein>
<name>A0AAJ0G0Q1_9HYPO</name>
<accession>A0AAJ0G0Q1</accession>
<organism evidence="1 2">
    <name type="scientific">Conoideocrella luteorostrata</name>
    <dbReference type="NCBI Taxonomy" id="1105319"/>
    <lineage>
        <taxon>Eukaryota</taxon>
        <taxon>Fungi</taxon>
        <taxon>Dikarya</taxon>
        <taxon>Ascomycota</taxon>
        <taxon>Pezizomycotina</taxon>
        <taxon>Sordariomycetes</taxon>
        <taxon>Hypocreomycetidae</taxon>
        <taxon>Hypocreales</taxon>
        <taxon>Clavicipitaceae</taxon>
        <taxon>Conoideocrella</taxon>
    </lineage>
</organism>
<proteinExistence type="predicted"/>
<sequence>MNNTDIKTNLAPYSSIYLLNRVNLGVYARDQVLRGNVNDGVPARKVWKAAAKSAFHGSKCAAGGISRSYHGRAAPMAMPRNAPSGRLSESVDTTPVEQSEMWEAVYNQKAEFFKLAIE</sequence>
<dbReference type="AlphaFoldDB" id="A0AAJ0G0Q1"/>
<reference evidence="1" key="1">
    <citation type="submission" date="2023-06" db="EMBL/GenBank/DDBJ databases">
        <title>Conoideocrella luteorostrata (Hypocreales: Clavicipitaceae), a potential biocontrol fungus for elongate hemlock scale in United States Christmas tree production areas.</title>
        <authorList>
            <person name="Barrett H."/>
            <person name="Lovett B."/>
            <person name="Macias A.M."/>
            <person name="Stajich J.E."/>
            <person name="Kasson M.T."/>
        </authorList>
    </citation>
    <scope>NUCLEOTIDE SEQUENCE</scope>
    <source>
        <strain evidence="1">ARSEF 14590</strain>
    </source>
</reference>
<evidence type="ECO:0000313" key="2">
    <source>
        <dbReference type="Proteomes" id="UP001251528"/>
    </source>
</evidence>
<dbReference type="EMBL" id="JASWJB010000040">
    <property type="protein sequence ID" value="KAK2606440.1"/>
    <property type="molecule type" value="Genomic_DNA"/>
</dbReference>
<evidence type="ECO:0000313" key="1">
    <source>
        <dbReference type="EMBL" id="KAK2606440.1"/>
    </source>
</evidence>
<gene>
    <name evidence="1" type="ORF">QQS21_003133</name>
</gene>
<keyword evidence="2" id="KW-1185">Reference proteome</keyword>
<dbReference type="Proteomes" id="UP001251528">
    <property type="component" value="Unassembled WGS sequence"/>
</dbReference>